<proteinExistence type="predicted"/>
<evidence type="ECO:0008006" key="5">
    <source>
        <dbReference type="Google" id="ProtNLM"/>
    </source>
</evidence>
<feature type="signal peptide" evidence="2">
    <location>
        <begin position="1"/>
        <end position="17"/>
    </location>
</feature>
<dbReference type="OrthoDB" id="658938at2"/>
<accession>A0A2T1N9J4</accession>
<dbReference type="AlphaFoldDB" id="A0A2T1N9J4"/>
<evidence type="ECO:0000256" key="1">
    <source>
        <dbReference type="SAM" id="Coils"/>
    </source>
</evidence>
<feature type="coiled-coil region" evidence="1">
    <location>
        <begin position="964"/>
        <end position="998"/>
    </location>
</feature>
<keyword evidence="4" id="KW-1185">Reference proteome</keyword>
<organism evidence="3 4">
    <name type="scientific">Aurantibacter aestuarii</name>
    <dbReference type="NCBI Taxonomy" id="1266046"/>
    <lineage>
        <taxon>Bacteria</taxon>
        <taxon>Pseudomonadati</taxon>
        <taxon>Bacteroidota</taxon>
        <taxon>Flavobacteriia</taxon>
        <taxon>Flavobacteriales</taxon>
        <taxon>Flavobacteriaceae</taxon>
        <taxon>Aurantibacter</taxon>
    </lineage>
</organism>
<evidence type="ECO:0000256" key="2">
    <source>
        <dbReference type="SAM" id="SignalP"/>
    </source>
</evidence>
<evidence type="ECO:0000313" key="4">
    <source>
        <dbReference type="Proteomes" id="UP000238426"/>
    </source>
</evidence>
<keyword evidence="1" id="KW-0175">Coiled coil</keyword>
<dbReference type="RefSeq" id="WP_106463686.1">
    <property type="nucleotide sequence ID" value="NZ_PXOQ01000009.1"/>
</dbReference>
<reference evidence="3 4" key="1">
    <citation type="submission" date="2018-03" db="EMBL/GenBank/DDBJ databases">
        <title>Mesoflavibacter sp. HG37 and Mesoflavibacter sp. HG96 sp.nov., two marine bacteria isolated from seawater of Western Pacific Ocean.</title>
        <authorList>
            <person name="Cheng H."/>
            <person name="Wu Y.-H."/>
            <person name="Guo L.-L."/>
            <person name="Xu X.-W."/>
        </authorList>
    </citation>
    <scope>NUCLEOTIDE SEQUENCE [LARGE SCALE GENOMIC DNA]</scope>
    <source>
        <strain evidence="3 4">KCTC 32269</strain>
    </source>
</reference>
<sequence>MKKILHLILIISSVSFAQVGIGTVTPSGSLEIVSNNEGLIIPRIALTSTTDNTTVQTLTVSEIIYNTASISDVTPGFYYWNGTIWIRIGSEASNSWELLGNSGTIPGTNFIGTTDAQDLVFKTNNTENVRIEKDNGNLLVGGTYPSARLFLNTPNTNTTNNYGLRSILESNLGTLGSYSGYFVNNTNTSGWKYGLRSNISSAGSGRRYGGYFQTYGPNVDHSSQVTGILNEVFMGNRTASGTTSHFGIKNTLSLSSGNHTTSGDFIAFDNTTYGSGNINNANVFGIFNQVEVQGNGNRYGVFTNFPLDENTGNGNKYGYFSYIHPSAGGIHYGLYSQVTKANSFAGYFLGRVSIGTAVGNEYILPSTRGTNGQIMVTDATGNVTWANPSAGGSDADWYAEGTTAAPTNITDNIFTNGNVGIGDNTPDANLDIASSGDAKIIIEADTGNGAEDNNPEIQLIQDGGAVTASIQLEGNTGAVSTGTGENDLLIRTTHPSSDIQILPVDNLTTTFKSNGQVQLNEYTTATTFTGTATSLLAVDNVGNIIQQPLAATSTDWSIVGNAGTTAGTNFLGTTDAQDLSFRTNNTEQLRIKTFGTLYTPNLYRNTSLGDFALGEFQTGTNTYNTAMGYAAGYPITSGTRNTLVGAFTGRNMTTARRNTAIGYYSLYNLTTGEQNVAIGRNALRDITTASNNVAIGDQSLEKLGTFNGRNVAVGRFTLSDMVNGNYNTVLGFQSGVYMDNAEYNIGIGAFSMGSTRSGGVATGASSHNIGIGTSSLSEINSGSHNIAMGERSLHLVSSGSNNLSLGNRSGSLLTTGSNNIFLGAFAGDLLTTESNLLYIENTSTNSPLIGGNFNTNRVGINVNTTSGLTHTLTVGGNVRATAGFSTPTNTYPDYVFENYFNGSSTINSEYKFTKLREAIIFVKENGHLPNVKSFEEIKANGMAIDLGETSIKNLEKIEENFLYISELNQKLEDSKKENETLKNRIEKLELLVLKLIEENK</sequence>
<evidence type="ECO:0000313" key="3">
    <source>
        <dbReference type="EMBL" id="PSG88546.1"/>
    </source>
</evidence>
<keyword evidence="2" id="KW-0732">Signal</keyword>
<comment type="caution">
    <text evidence="3">The sequence shown here is derived from an EMBL/GenBank/DDBJ whole genome shotgun (WGS) entry which is preliminary data.</text>
</comment>
<dbReference type="EMBL" id="PXOQ01000009">
    <property type="protein sequence ID" value="PSG88546.1"/>
    <property type="molecule type" value="Genomic_DNA"/>
</dbReference>
<name>A0A2T1N9J4_9FLAO</name>
<gene>
    <name evidence="3" type="ORF">C7H52_09620</name>
</gene>
<dbReference type="Proteomes" id="UP000238426">
    <property type="component" value="Unassembled WGS sequence"/>
</dbReference>
<feature type="chain" id="PRO_5015529637" description="Peptidase S74 domain-containing protein" evidence="2">
    <location>
        <begin position="18"/>
        <end position="1000"/>
    </location>
</feature>
<protein>
    <recommendedName>
        <fullName evidence="5">Peptidase S74 domain-containing protein</fullName>
    </recommendedName>
</protein>